<dbReference type="InterPro" id="IPR007312">
    <property type="entry name" value="Phosphoesterase"/>
</dbReference>
<evidence type="ECO:0000256" key="1">
    <source>
        <dbReference type="ARBA" id="ARBA00022801"/>
    </source>
</evidence>
<evidence type="ECO:0000313" key="4">
    <source>
        <dbReference type="Proteomes" id="UP000242180"/>
    </source>
</evidence>
<comment type="caution">
    <text evidence="3">The sequence shown here is derived from an EMBL/GenBank/DDBJ whole genome shotgun (WGS) entry which is preliminary data.</text>
</comment>
<dbReference type="PANTHER" id="PTHR31956:SF1">
    <property type="entry name" value="NON-SPECIFIC PHOSPHOLIPASE C1"/>
    <property type="match status" value="1"/>
</dbReference>
<reference evidence="3 4" key="1">
    <citation type="submission" date="2016-07" db="EMBL/GenBank/DDBJ databases">
        <title>Pervasive Adenine N6-methylation of Active Genes in Fungi.</title>
        <authorList>
            <consortium name="DOE Joint Genome Institute"/>
            <person name="Mondo S.J."/>
            <person name="Dannebaum R.O."/>
            <person name="Kuo R.C."/>
            <person name="Labutti K."/>
            <person name="Haridas S."/>
            <person name="Kuo A."/>
            <person name="Salamov A."/>
            <person name="Ahrendt S.R."/>
            <person name="Lipzen A."/>
            <person name="Sullivan W."/>
            <person name="Andreopoulos W.B."/>
            <person name="Clum A."/>
            <person name="Lindquist E."/>
            <person name="Daum C."/>
            <person name="Ramamoorthy G.K."/>
            <person name="Gryganskyi A."/>
            <person name="Culley D."/>
            <person name="Magnuson J.K."/>
            <person name="James T.Y."/>
            <person name="O'Malley M.A."/>
            <person name="Stajich J.E."/>
            <person name="Spatafora J.W."/>
            <person name="Visel A."/>
            <person name="Grigoriev I.V."/>
        </authorList>
    </citation>
    <scope>NUCLEOTIDE SEQUENCE [LARGE SCALE GENOMIC DNA]</scope>
    <source>
        <strain evidence="3 4">NRRL 2496</strain>
    </source>
</reference>
<gene>
    <name evidence="3" type="ORF">BCR43DRAFT_455354</name>
</gene>
<dbReference type="AlphaFoldDB" id="A0A1X2HIS7"/>
<sequence>MVHIQTAIVTLLALSAAALPHQGKASSDSWKDNIKNVVVLIQENRSFDTLAGGFTYDKSIDGMVGRNFCNPMNVSDPNSQVVCADKLEPAHDIAEDDPNHSITGTSFGLYSTYHPDEAGIKNGTVKADLKGFLTEQQVAHGFTGNASRASEIMNYYTAAHVPVFEDMAKNYVLFDQWFCSVPGPTNPNRAYITSGTSHGHGSNDAVISNGGLPQVSIFEQLSKANVSWINYSNSSGNAYGYIDPTHPGTGFNPDAAFYKWTYESGALQTNIKGLKAFFDDAKNGTLPQFSYINPECCDFDSMHPPSPISLGESFIKSIYEALAQSPQWNQTLFILSFDEGGGFADHVVPPVNVPAGDDLTYTEKAADGKTTTFDFTRLGVRVPTILMSPWLGKGVIEKKGPNASGIYSHTSIPAFLAKLWDLENLTPRTAWSATFEHLFLSKPRADTPKKLAQVNSFP</sequence>
<dbReference type="GO" id="GO:0042578">
    <property type="term" value="F:phosphoric ester hydrolase activity"/>
    <property type="evidence" value="ECO:0007669"/>
    <property type="project" value="UniProtKB-ARBA"/>
</dbReference>
<accession>A0A1X2HIS7</accession>
<dbReference type="PANTHER" id="PTHR31956">
    <property type="entry name" value="NON-SPECIFIC PHOSPHOLIPASE C4-RELATED"/>
    <property type="match status" value="1"/>
</dbReference>
<feature type="signal peptide" evidence="2">
    <location>
        <begin position="1"/>
        <end position="25"/>
    </location>
</feature>
<dbReference type="OMA" id="ECCSYMS"/>
<dbReference type="InterPro" id="IPR017850">
    <property type="entry name" value="Alkaline_phosphatase_core_sf"/>
</dbReference>
<dbReference type="GO" id="GO:0009395">
    <property type="term" value="P:phospholipid catabolic process"/>
    <property type="evidence" value="ECO:0007669"/>
    <property type="project" value="TreeGrafter"/>
</dbReference>
<feature type="chain" id="PRO_5012913987" evidence="2">
    <location>
        <begin position="26"/>
        <end position="458"/>
    </location>
</feature>
<proteinExistence type="predicted"/>
<dbReference type="EMBL" id="MCGN01000003">
    <property type="protein sequence ID" value="ORY98967.1"/>
    <property type="molecule type" value="Genomic_DNA"/>
</dbReference>
<dbReference type="Gene3D" id="3.40.720.10">
    <property type="entry name" value="Alkaline Phosphatase, subunit A"/>
    <property type="match status" value="2"/>
</dbReference>
<dbReference type="SUPFAM" id="SSF53649">
    <property type="entry name" value="Alkaline phosphatase-like"/>
    <property type="match status" value="1"/>
</dbReference>
<dbReference type="OrthoDB" id="5135119at2759"/>
<dbReference type="Pfam" id="PF04185">
    <property type="entry name" value="Phosphoesterase"/>
    <property type="match status" value="1"/>
</dbReference>
<keyword evidence="1" id="KW-0378">Hydrolase</keyword>
<evidence type="ECO:0000256" key="2">
    <source>
        <dbReference type="SAM" id="SignalP"/>
    </source>
</evidence>
<dbReference type="InParanoid" id="A0A1X2HIS7"/>
<organism evidence="3 4">
    <name type="scientific">Syncephalastrum racemosum</name>
    <name type="common">Filamentous fungus</name>
    <dbReference type="NCBI Taxonomy" id="13706"/>
    <lineage>
        <taxon>Eukaryota</taxon>
        <taxon>Fungi</taxon>
        <taxon>Fungi incertae sedis</taxon>
        <taxon>Mucoromycota</taxon>
        <taxon>Mucoromycotina</taxon>
        <taxon>Mucoromycetes</taxon>
        <taxon>Mucorales</taxon>
        <taxon>Syncephalastraceae</taxon>
        <taxon>Syncephalastrum</taxon>
    </lineage>
</organism>
<evidence type="ECO:0000313" key="3">
    <source>
        <dbReference type="EMBL" id="ORY98967.1"/>
    </source>
</evidence>
<dbReference type="Proteomes" id="UP000242180">
    <property type="component" value="Unassembled WGS sequence"/>
</dbReference>
<name>A0A1X2HIS7_SYNRA</name>
<dbReference type="STRING" id="13706.A0A1X2HIS7"/>
<protein>
    <submittedName>
        <fullName evidence="3">Phosphoesterase</fullName>
    </submittedName>
</protein>
<keyword evidence="4" id="KW-1185">Reference proteome</keyword>
<keyword evidence="2" id="KW-0732">Signal</keyword>